<dbReference type="Gene3D" id="2.120.10.10">
    <property type="match status" value="1"/>
</dbReference>
<feature type="region of interest" description="Disordered" evidence="1">
    <location>
        <begin position="1"/>
        <end position="22"/>
    </location>
</feature>
<dbReference type="SUPFAM" id="SSF110296">
    <property type="entry name" value="Oligoxyloglucan reducing end-specific cellobiohydrolase"/>
    <property type="match status" value="1"/>
</dbReference>
<dbReference type="EMBL" id="QUZT01000029">
    <property type="protein sequence ID" value="TFY92958.1"/>
    <property type="molecule type" value="Genomic_DNA"/>
</dbReference>
<accession>A0A4Z0B413</accession>
<dbReference type="RefSeq" id="WP_135309163.1">
    <property type="nucleotide sequence ID" value="NZ_QUZT01000029.1"/>
</dbReference>
<dbReference type="AlphaFoldDB" id="A0A4Z0B413"/>
<reference evidence="2 3" key="1">
    <citation type="journal article" date="2019" name="Syst. Appl. Microbiol.">
        <title>New species of pathogenic Pseudomonas isolated from citrus in Tunisia: Proposal of Pseudomonas kairouanensis sp. nov. and Pseudomonas nabeulensis sp. nov.</title>
        <authorList>
            <person name="Oueslati M."/>
            <person name="Mulet M."/>
            <person name="Gomila M."/>
            <person name="Berge O."/>
            <person name="Hajlaoui M.R."/>
            <person name="Lalucat J."/>
            <person name="Sadfi-Zouaoui N."/>
            <person name="Garcia-Valdes E."/>
        </authorList>
    </citation>
    <scope>NUCLEOTIDE SEQUENCE [LARGE SCALE GENOMIC DNA]</scope>
    <source>
        <strain evidence="2 3">E10B</strain>
    </source>
</reference>
<evidence type="ECO:0000313" key="3">
    <source>
        <dbReference type="Proteomes" id="UP000297734"/>
    </source>
</evidence>
<dbReference type="CDD" id="cd15482">
    <property type="entry name" value="Sialidase_non-viral"/>
    <property type="match status" value="1"/>
</dbReference>
<protein>
    <submittedName>
        <fullName evidence="2">Exo-alpha-sialidase</fullName>
    </submittedName>
</protein>
<dbReference type="InterPro" id="IPR015943">
    <property type="entry name" value="WD40/YVTN_repeat-like_dom_sf"/>
</dbReference>
<dbReference type="Proteomes" id="UP000297734">
    <property type="component" value="Unassembled WGS sequence"/>
</dbReference>
<sequence>MASPPVIPDLPPAPTRSDGPADFTPKADVMIAALQPMIVKQNELAAWMNSQSIAPGLPSITGNGNKFLKVSEGAIGLEWDEAGQLIGDVLLTSRQVASNFLRTDGSIYLQSAYPDLFAQLGLLGGVSGQTWSLKASGVSTSITDVASDLKGVVIAIGASTSILRSTDNGETWTVIPGVLPASQTGKCIATDRKGVWCIGHSNGGVRSTDNGLTWGAGGVGAVSIDTDGLGTWIAAREGTSQINKSLDNGVTWTNTTVSSNYLYAVCTDRKGVWVVAGIEGAMRRSADNGLTWSPVTLSSATSVVVAGCPKAIATDGEGRWVRVNSNTSISSSVDNGVTWQSAVGGLTTTPAAAFTGVAASGSGAFSAVGVGGAIITSLNSGASWTYPTTPLGGSAGNSIARLSDSGLVSVAVAGKIAVSRAVFSYDSATQFKTPTIYDPSGLSSYIKARRTP</sequence>
<name>A0A4Z0B413_9PSED</name>
<keyword evidence="3" id="KW-1185">Reference proteome</keyword>
<dbReference type="Gene3D" id="2.130.10.10">
    <property type="entry name" value="YVTN repeat-like/Quinoprotein amine dehydrogenase"/>
    <property type="match status" value="1"/>
</dbReference>
<organism evidence="2 3">
    <name type="scientific">Pseudomonas nabeulensis</name>
    <dbReference type="NCBI Taxonomy" id="2293833"/>
    <lineage>
        <taxon>Bacteria</taxon>
        <taxon>Pseudomonadati</taxon>
        <taxon>Pseudomonadota</taxon>
        <taxon>Gammaproteobacteria</taxon>
        <taxon>Pseudomonadales</taxon>
        <taxon>Pseudomonadaceae</taxon>
        <taxon>Pseudomonas</taxon>
    </lineage>
</organism>
<evidence type="ECO:0000313" key="2">
    <source>
        <dbReference type="EMBL" id="TFY92958.1"/>
    </source>
</evidence>
<feature type="compositionally biased region" description="Pro residues" evidence="1">
    <location>
        <begin position="1"/>
        <end position="14"/>
    </location>
</feature>
<evidence type="ECO:0000256" key="1">
    <source>
        <dbReference type="SAM" id="MobiDB-lite"/>
    </source>
</evidence>
<dbReference type="OrthoDB" id="9813892at2"/>
<proteinExistence type="predicted"/>
<comment type="caution">
    <text evidence="2">The sequence shown here is derived from an EMBL/GenBank/DDBJ whole genome shotgun (WGS) entry which is preliminary data.</text>
</comment>
<gene>
    <name evidence="2" type="ORF">DYL61_16305</name>
</gene>